<evidence type="ECO:0000313" key="3">
    <source>
        <dbReference type="Proteomes" id="UP000612055"/>
    </source>
</evidence>
<keyword evidence="1" id="KW-1133">Transmembrane helix</keyword>
<dbReference type="Proteomes" id="UP000612055">
    <property type="component" value="Unassembled WGS sequence"/>
</dbReference>
<comment type="caution">
    <text evidence="2">The sequence shown here is derived from an EMBL/GenBank/DDBJ whole genome shotgun (WGS) entry which is preliminary data.</text>
</comment>
<organism evidence="2 3">
    <name type="scientific">Edaphochlamys debaryana</name>
    <dbReference type="NCBI Taxonomy" id="47281"/>
    <lineage>
        <taxon>Eukaryota</taxon>
        <taxon>Viridiplantae</taxon>
        <taxon>Chlorophyta</taxon>
        <taxon>core chlorophytes</taxon>
        <taxon>Chlorophyceae</taxon>
        <taxon>CS clade</taxon>
        <taxon>Chlamydomonadales</taxon>
        <taxon>Chlamydomonadales incertae sedis</taxon>
        <taxon>Edaphochlamys</taxon>
    </lineage>
</organism>
<sequence length="142" mass="16336">MAGSARNLQGLVRRALAGTEAISKQAGASRGFAAESKPFTPDGRYSPNIYGRAKPLDRSNEWMAKNPYIEAWYYRRDRFEKEFAWNFRNTVEAIWFLGGMTFGAYYLSVFCFRQTDRRSGYPTRSIMGDEPGPVLVDERDFY</sequence>
<keyword evidence="1" id="KW-0472">Membrane</keyword>
<dbReference type="EMBL" id="JAEHOE010000028">
    <property type="protein sequence ID" value="KAG2494850.1"/>
    <property type="molecule type" value="Genomic_DNA"/>
</dbReference>
<dbReference type="OrthoDB" id="525258at2759"/>
<gene>
    <name evidence="2" type="ORF">HYH03_007090</name>
</gene>
<name>A0A835Y2P6_9CHLO</name>
<reference evidence="2" key="1">
    <citation type="journal article" date="2020" name="bioRxiv">
        <title>Comparative genomics of Chlamydomonas.</title>
        <authorList>
            <person name="Craig R.J."/>
            <person name="Hasan A.R."/>
            <person name="Ness R.W."/>
            <person name="Keightley P.D."/>
        </authorList>
    </citation>
    <scope>NUCLEOTIDE SEQUENCE</scope>
    <source>
        <strain evidence="2">CCAP 11/70</strain>
    </source>
</reference>
<proteinExistence type="predicted"/>
<protein>
    <submittedName>
        <fullName evidence="2">Uncharacterized protein</fullName>
    </submittedName>
</protein>
<keyword evidence="1" id="KW-0812">Transmembrane</keyword>
<evidence type="ECO:0000313" key="2">
    <source>
        <dbReference type="EMBL" id="KAG2494850.1"/>
    </source>
</evidence>
<dbReference type="AlphaFoldDB" id="A0A835Y2P6"/>
<feature type="transmembrane region" description="Helical" evidence="1">
    <location>
        <begin position="93"/>
        <end position="112"/>
    </location>
</feature>
<accession>A0A835Y2P6</accession>
<evidence type="ECO:0000256" key="1">
    <source>
        <dbReference type="SAM" id="Phobius"/>
    </source>
</evidence>
<keyword evidence="3" id="KW-1185">Reference proteome</keyword>